<name>A0ABW7GWZ5_9BURK</name>
<keyword evidence="1" id="KW-0472">Membrane</keyword>
<dbReference type="EMBL" id="JBIGIB010000002">
    <property type="protein sequence ID" value="MFG6466488.1"/>
    <property type="molecule type" value="Genomic_DNA"/>
</dbReference>
<sequence length="199" mass="22608">MPRQPFGFDAVSHERHHWWRSVLFKLVPSLALGAVLVWLLGWATGGLLAVLVTVRFVGQALAPDVVALIGWVWRALRGLAYRPVQGRFYQFKGHRIRVEDDAVLRQRWLAVDDLATALGAPIPLVLLRRRWPEGLHEQRDGVYVLDDVALAWLGEQRDARAGRLRHWVERDVWYPARGLRASYTQKEAPAGAPSDNDRG</sequence>
<keyword evidence="3" id="KW-1185">Reference proteome</keyword>
<comment type="caution">
    <text evidence="2">The sequence shown here is derived from an EMBL/GenBank/DDBJ whole genome shotgun (WGS) entry which is preliminary data.</text>
</comment>
<evidence type="ECO:0000313" key="3">
    <source>
        <dbReference type="Proteomes" id="UP001606303"/>
    </source>
</evidence>
<evidence type="ECO:0000256" key="1">
    <source>
        <dbReference type="SAM" id="Phobius"/>
    </source>
</evidence>
<reference evidence="2 3" key="1">
    <citation type="submission" date="2024-08" db="EMBL/GenBank/DDBJ databases">
        <authorList>
            <person name="Lu H."/>
        </authorList>
    </citation>
    <scope>NUCLEOTIDE SEQUENCE [LARGE SCALE GENOMIC DNA]</scope>
    <source>
        <strain evidence="2 3">BYS87W</strain>
    </source>
</reference>
<gene>
    <name evidence="2" type="ORF">ACG01O_07720</name>
</gene>
<dbReference type="RefSeq" id="WP_394383218.1">
    <property type="nucleotide sequence ID" value="NZ_JBIGIB010000002.1"/>
</dbReference>
<feature type="transmembrane region" description="Helical" evidence="1">
    <location>
        <begin position="22"/>
        <end position="41"/>
    </location>
</feature>
<evidence type="ECO:0000313" key="2">
    <source>
        <dbReference type="EMBL" id="MFG6466488.1"/>
    </source>
</evidence>
<protein>
    <submittedName>
        <fullName evidence="2">Uncharacterized protein</fullName>
    </submittedName>
</protein>
<organism evidence="2 3">
    <name type="scientific">Pelomonas baiyunensis</name>
    <dbReference type="NCBI Taxonomy" id="3299026"/>
    <lineage>
        <taxon>Bacteria</taxon>
        <taxon>Pseudomonadati</taxon>
        <taxon>Pseudomonadota</taxon>
        <taxon>Betaproteobacteria</taxon>
        <taxon>Burkholderiales</taxon>
        <taxon>Sphaerotilaceae</taxon>
        <taxon>Roseateles</taxon>
    </lineage>
</organism>
<dbReference type="Proteomes" id="UP001606303">
    <property type="component" value="Unassembled WGS sequence"/>
</dbReference>
<keyword evidence="1" id="KW-0812">Transmembrane</keyword>
<keyword evidence="1" id="KW-1133">Transmembrane helix</keyword>
<accession>A0ABW7GWZ5</accession>
<proteinExistence type="predicted"/>